<keyword evidence="1" id="KW-0812">Transmembrane</keyword>
<evidence type="ECO:0000256" key="1">
    <source>
        <dbReference type="SAM" id="Phobius"/>
    </source>
</evidence>
<dbReference type="Proteomes" id="UP000824125">
    <property type="component" value="Unassembled WGS sequence"/>
</dbReference>
<dbReference type="EMBL" id="DVNM01000015">
    <property type="protein sequence ID" value="HIU68873.1"/>
    <property type="molecule type" value="Genomic_DNA"/>
</dbReference>
<feature type="transmembrane region" description="Helical" evidence="1">
    <location>
        <begin position="16"/>
        <end position="37"/>
    </location>
</feature>
<feature type="transmembrane region" description="Helical" evidence="1">
    <location>
        <begin position="77"/>
        <end position="98"/>
    </location>
</feature>
<feature type="domain" description="Heparan-alpha-glucosaminide N-acetyltransferase catalytic" evidence="2">
    <location>
        <begin position="7"/>
        <end position="237"/>
    </location>
</feature>
<feature type="transmembrane region" description="Helical" evidence="1">
    <location>
        <begin position="129"/>
        <end position="148"/>
    </location>
</feature>
<evidence type="ECO:0000313" key="3">
    <source>
        <dbReference type="EMBL" id="HIU68873.1"/>
    </source>
</evidence>
<accession>A0A9D1MTQ8</accession>
<feature type="transmembrane region" description="Helical" evidence="1">
    <location>
        <begin position="192"/>
        <end position="209"/>
    </location>
</feature>
<proteinExistence type="predicted"/>
<comment type="caution">
    <text evidence="3">The sequence shown here is derived from an EMBL/GenBank/DDBJ whole genome shotgun (WGS) entry which is preliminary data.</text>
</comment>
<dbReference type="InterPro" id="IPR012429">
    <property type="entry name" value="HGSNAT_cat"/>
</dbReference>
<keyword evidence="1" id="KW-0472">Membrane</keyword>
<dbReference type="Pfam" id="PF07786">
    <property type="entry name" value="HGSNAT_cat"/>
    <property type="match status" value="1"/>
</dbReference>
<sequence>MKQGTKRIYLLDEIRGFCILAMIVHHAFLDVGVVLQLQWGYDVFNALTVVQPVFWGAFIVISGICSQLSRNSVRRGLIVFAGGMAVTLVTAVIMPALGMAGEEIYFGILHCLGISMIVAGIFKKPIQKTNTFVGMGITAVLFFATYSVPSGKLFFVLELPQALYQTNWLAPFGFFSGTFHSADYFSLMPWMFLFLFGAFVGKFAAAGQFPKWSYRLRVKALAFVGKNALWFYLAHQVVLYVLFFLIALLIY</sequence>
<feature type="transmembrane region" description="Helical" evidence="1">
    <location>
        <begin position="43"/>
        <end position="65"/>
    </location>
</feature>
<feature type="transmembrane region" description="Helical" evidence="1">
    <location>
        <begin position="229"/>
        <end position="250"/>
    </location>
</feature>
<evidence type="ECO:0000259" key="2">
    <source>
        <dbReference type="Pfam" id="PF07786"/>
    </source>
</evidence>
<protein>
    <submittedName>
        <fullName evidence="3">DUF1624 domain-containing protein</fullName>
    </submittedName>
</protein>
<gene>
    <name evidence="3" type="ORF">IAD23_02805</name>
</gene>
<keyword evidence="1" id="KW-1133">Transmembrane helix</keyword>
<reference evidence="3" key="2">
    <citation type="journal article" date="2021" name="PeerJ">
        <title>Extensive microbial diversity within the chicken gut microbiome revealed by metagenomics and culture.</title>
        <authorList>
            <person name="Gilroy R."/>
            <person name="Ravi A."/>
            <person name="Getino M."/>
            <person name="Pursley I."/>
            <person name="Horton D.L."/>
            <person name="Alikhan N.F."/>
            <person name="Baker D."/>
            <person name="Gharbi K."/>
            <person name="Hall N."/>
            <person name="Watson M."/>
            <person name="Adriaenssens E.M."/>
            <person name="Foster-Nyarko E."/>
            <person name="Jarju S."/>
            <person name="Secka A."/>
            <person name="Antonio M."/>
            <person name="Oren A."/>
            <person name="Chaudhuri R.R."/>
            <person name="La Ragione R."/>
            <person name="Hildebrand F."/>
            <person name="Pallen M.J."/>
        </authorList>
    </citation>
    <scope>NUCLEOTIDE SEQUENCE</scope>
    <source>
        <strain evidence="3">CHK176-6737</strain>
    </source>
</reference>
<evidence type="ECO:0000313" key="4">
    <source>
        <dbReference type="Proteomes" id="UP000824125"/>
    </source>
</evidence>
<dbReference type="AlphaFoldDB" id="A0A9D1MTQ8"/>
<organism evidence="3 4">
    <name type="scientific">Candidatus Scybalenecus merdavium</name>
    <dbReference type="NCBI Taxonomy" id="2840939"/>
    <lineage>
        <taxon>Bacteria</taxon>
        <taxon>Bacillati</taxon>
        <taxon>Bacillota</taxon>
        <taxon>Clostridia</taxon>
        <taxon>Eubacteriales</taxon>
        <taxon>Oscillospiraceae</taxon>
        <taxon>Oscillospiraceae incertae sedis</taxon>
        <taxon>Candidatus Scybalenecus</taxon>
    </lineage>
</organism>
<name>A0A9D1MTQ8_9FIRM</name>
<feature type="transmembrane region" description="Helical" evidence="1">
    <location>
        <begin position="104"/>
        <end position="122"/>
    </location>
</feature>
<reference evidence="3" key="1">
    <citation type="submission" date="2020-10" db="EMBL/GenBank/DDBJ databases">
        <authorList>
            <person name="Gilroy R."/>
        </authorList>
    </citation>
    <scope>NUCLEOTIDE SEQUENCE</scope>
    <source>
        <strain evidence="3">CHK176-6737</strain>
    </source>
</reference>